<evidence type="ECO:0000256" key="2">
    <source>
        <dbReference type="ARBA" id="ARBA00022771"/>
    </source>
</evidence>
<dbReference type="InterPro" id="IPR051051">
    <property type="entry name" value="E3_ubiq-ligase_TRIM/RNF"/>
</dbReference>
<evidence type="ECO:0000256" key="1">
    <source>
        <dbReference type="ARBA" id="ARBA00022723"/>
    </source>
</evidence>
<dbReference type="InterPro" id="IPR006574">
    <property type="entry name" value="PRY"/>
</dbReference>
<dbReference type="SMART" id="SM00449">
    <property type="entry name" value="SPRY"/>
    <property type="match status" value="1"/>
</dbReference>
<dbReference type="PROSITE" id="PS50188">
    <property type="entry name" value="B302_SPRY"/>
    <property type="match status" value="1"/>
</dbReference>
<evidence type="ECO:0000256" key="3">
    <source>
        <dbReference type="ARBA" id="ARBA00022833"/>
    </source>
</evidence>
<dbReference type="Proteomes" id="UP000265080">
    <property type="component" value="Chromosome 12"/>
</dbReference>
<name>A0A3P8T8R7_AMPPE</name>
<sequence length="235" mass="27039">WQFQRTKCVFRFIESKKGNRKINEIHLKHHTDHKMAQKTELQPAAGAKDSPKTREEFLKYSREITLDPNTASTLLLLSDGDRKATVMKEEQLYPDHPDRFTGCCQVLSRESLTGRCYWEVQWSDAGVSVAVAYKDIRRAGNSEECEFGYNDRSWALECSRHGYEFFHDKNPTLASDPRSCRVGVYLDHGAGVLSFYSVNETMKLLHRVQTRFSQPLLAGLWLYSEGTTAEFCKLT</sequence>
<reference evidence="6" key="3">
    <citation type="submission" date="2025-09" db="UniProtKB">
        <authorList>
            <consortium name="Ensembl"/>
        </authorList>
    </citation>
    <scope>IDENTIFICATION</scope>
</reference>
<keyword evidence="3" id="KW-0862">Zinc</keyword>
<keyword evidence="2" id="KW-0863">Zinc-finger</keyword>
<dbReference type="PANTHER" id="PTHR25465:SF5">
    <property type="entry name" value="E3 UBIQUITIN_ISG15 LIGASE TRIM25-RELATED"/>
    <property type="match status" value="1"/>
</dbReference>
<evidence type="ECO:0000313" key="6">
    <source>
        <dbReference type="Ensembl" id="ENSAPEP00000020418.1"/>
    </source>
</evidence>
<evidence type="ECO:0000313" key="7">
    <source>
        <dbReference type="Proteomes" id="UP000265080"/>
    </source>
</evidence>
<feature type="domain" description="B30.2/SPRY" evidence="5">
    <location>
        <begin position="44"/>
        <end position="235"/>
    </location>
</feature>
<dbReference type="InterPro" id="IPR003877">
    <property type="entry name" value="SPRY_dom"/>
</dbReference>
<keyword evidence="1" id="KW-0479">Metal-binding</keyword>
<dbReference type="Pfam" id="PF00622">
    <property type="entry name" value="SPRY"/>
    <property type="match status" value="1"/>
</dbReference>
<dbReference type="PRINTS" id="PR01407">
    <property type="entry name" value="BUTYPHLNCDUF"/>
</dbReference>
<dbReference type="SMART" id="SM00589">
    <property type="entry name" value="PRY"/>
    <property type="match status" value="1"/>
</dbReference>
<dbReference type="GO" id="GO:0008270">
    <property type="term" value="F:zinc ion binding"/>
    <property type="evidence" value="ECO:0007669"/>
    <property type="project" value="UniProtKB-KW"/>
</dbReference>
<organism evidence="6 7">
    <name type="scientific">Amphiprion percula</name>
    <name type="common">Orange clownfish</name>
    <name type="synonym">Lutjanus percula</name>
    <dbReference type="NCBI Taxonomy" id="161767"/>
    <lineage>
        <taxon>Eukaryota</taxon>
        <taxon>Metazoa</taxon>
        <taxon>Chordata</taxon>
        <taxon>Craniata</taxon>
        <taxon>Vertebrata</taxon>
        <taxon>Euteleostomi</taxon>
        <taxon>Actinopterygii</taxon>
        <taxon>Neopterygii</taxon>
        <taxon>Teleostei</taxon>
        <taxon>Neoteleostei</taxon>
        <taxon>Acanthomorphata</taxon>
        <taxon>Ovalentaria</taxon>
        <taxon>Pomacentridae</taxon>
        <taxon>Amphiprion</taxon>
    </lineage>
</organism>
<evidence type="ECO:0000256" key="4">
    <source>
        <dbReference type="SAM" id="MobiDB-lite"/>
    </source>
</evidence>
<accession>A0A3P8T8R7</accession>
<dbReference type="SUPFAM" id="SSF49899">
    <property type="entry name" value="Concanavalin A-like lectins/glucanases"/>
    <property type="match status" value="1"/>
</dbReference>
<dbReference type="AlphaFoldDB" id="A0A3P8T8R7"/>
<dbReference type="GeneTree" id="ENSGT01150000286922"/>
<reference evidence="6 7" key="1">
    <citation type="submission" date="2018-03" db="EMBL/GenBank/DDBJ databases">
        <title>Finding Nemo's genes: A chromosome-scale reference assembly of the genome of the orange clownfish Amphiprion percula.</title>
        <authorList>
            <person name="Lehmann R."/>
        </authorList>
    </citation>
    <scope>NUCLEOTIDE SEQUENCE</scope>
</reference>
<proteinExistence type="predicted"/>
<dbReference type="OMA" id="NTESWCI"/>
<dbReference type="InterPro" id="IPR043136">
    <property type="entry name" value="B30.2/SPRY_sf"/>
</dbReference>
<dbReference type="CDD" id="cd16040">
    <property type="entry name" value="SPRY_PRY_SNTX"/>
    <property type="match status" value="1"/>
</dbReference>
<dbReference type="InterPro" id="IPR001870">
    <property type="entry name" value="B30.2/SPRY"/>
</dbReference>
<keyword evidence="7" id="KW-1185">Reference proteome</keyword>
<dbReference type="Ensembl" id="ENSAPET00000020964.1">
    <property type="protein sequence ID" value="ENSAPEP00000020418.1"/>
    <property type="gene ID" value="ENSAPEG00000014588.1"/>
</dbReference>
<dbReference type="InterPro" id="IPR013320">
    <property type="entry name" value="ConA-like_dom_sf"/>
</dbReference>
<dbReference type="PANTHER" id="PTHR25465">
    <property type="entry name" value="B-BOX DOMAIN CONTAINING"/>
    <property type="match status" value="1"/>
</dbReference>
<dbReference type="GO" id="GO:0005737">
    <property type="term" value="C:cytoplasm"/>
    <property type="evidence" value="ECO:0007669"/>
    <property type="project" value="UniProtKB-ARBA"/>
</dbReference>
<dbReference type="Pfam" id="PF13765">
    <property type="entry name" value="PRY"/>
    <property type="match status" value="1"/>
</dbReference>
<dbReference type="Gene3D" id="2.60.120.920">
    <property type="match status" value="1"/>
</dbReference>
<protein>
    <recommendedName>
        <fullName evidence="5">B30.2/SPRY domain-containing protein</fullName>
    </recommendedName>
</protein>
<evidence type="ECO:0000259" key="5">
    <source>
        <dbReference type="PROSITE" id="PS50188"/>
    </source>
</evidence>
<feature type="region of interest" description="Disordered" evidence="4">
    <location>
        <begin position="32"/>
        <end position="52"/>
    </location>
</feature>
<reference evidence="6" key="2">
    <citation type="submission" date="2025-08" db="UniProtKB">
        <authorList>
            <consortium name="Ensembl"/>
        </authorList>
    </citation>
    <scope>IDENTIFICATION</scope>
</reference>
<dbReference type="InterPro" id="IPR003879">
    <property type="entry name" value="Butyrophylin_SPRY"/>
</dbReference>
<dbReference type="STRING" id="161767.ENSAPEP00000020418"/>